<evidence type="ECO:0000313" key="9">
    <source>
        <dbReference type="Proteomes" id="UP000726136"/>
    </source>
</evidence>
<evidence type="ECO:0000313" key="8">
    <source>
        <dbReference type="Proteomes" id="UP000722957"/>
    </source>
</evidence>
<evidence type="ECO:0000256" key="2">
    <source>
        <dbReference type="ARBA" id="ARBA00023125"/>
    </source>
</evidence>
<comment type="caution">
    <text evidence="7">The sequence shown here is derived from an EMBL/GenBank/DDBJ whole genome shotgun (WGS) entry which is preliminary data.</text>
</comment>
<keyword evidence="2" id="KW-0238">DNA-binding</keyword>
<evidence type="ECO:0000313" key="10">
    <source>
        <dbReference type="Proteomes" id="UP000786185"/>
    </source>
</evidence>
<protein>
    <submittedName>
        <fullName evidence="7">Transcriptional regulator</fullName>
    </submittedName>
</protein>
<dbReference type="RefSeq" id="WP_013867870.1">
    <property type="nucleotide sequence ID" value="NZ_AJYT02000190.1"/>
</dbReference>
<dbReference type="OMA" id="CILANEE"/>
<evidence type="ECO:0000313" key="6">
    <source>
        <dbReference type="EMBL" id="MBF4375166.1"/>
    </source>
</evidence>
<dbReference type="EMBL" id="RDOM01000007">
    <property type="protein sequence ID" value="MBF4270949.1"/>
    <property type="molecule type" value="Genomic_DNA"/>
</dbReference>
<dbReference type="GO" id="GO:0003677">
    <property type="term" value="F:DNA binding"/>
    <property type="evidence" value="ECO:0007669"/>
    <property type="project" value="UniProtKB-KW"/>
</dbReference>
<feature type="domain" description="HTH arsR-type" evidence="4">
    <location>
        <begin position="18"/>
        <end position="109"/>
    </location>
</feature>
<dbReference type="PANTHER" id="PTHR43132">
    <property type="entry name" value="ARSENICAL RESISTANCE OPERON REPRESSOR ARSR-RELATED"/>
    <property type="match status" value="1"/>
</dbReference>
<dbReference type="NCBIfam" id="NF033788">
    <property type="entry name" value="HTH_metalloreg"/>
    <property type="match status" value="1"/>
</dbReference>
<dbReference type="Pfam" id="PF01022">
    <property type="entry name" value="HTH_5"/>
    <property type="match status" value="1"/>
</dbReference>
<dbReference type="AlphaFoldDB" id="A0A241PWJ1"/>
<dbReference type="EMBL" id="RDPI01000053">
    <property type="protein sequence ID" value="MBF4375166.1"/>
    <property type="molecule type" value="Genomic_DNA"/>
</dbReference>
<evidence type="ECO:0000313" key="5">
    <source>
        <dbReference type="EMBL" id="MBF4270949.1"/>
    </source>
</evidence>
<dbReference type="SUPFAM" id="SSF46785">
    <property type="entry name" value="Winged helix' DNA-binding domain"/>
    <property type="match status" value="1"/>
</dbReference>
<dbReference type="InterPro" id="IPR036388">
    <property type="entry name" value="WH-like_DNA-bd_sf"/>
</dbReference>
<dbReference type="PANTHER" id="PTHR43132:SF2">
    <property type="entry name" value="ARSENICAL RESISTANCE OPERON REPRESSOR ARSR-RELATED"/>
    <property type="match status" value="1"/>
</dbReference>
<sequence length="109" mass="12276">MQCEGGMMEITSVNVEQMKTNAIEVSELLKTMAHPERLMVLCQLINGEVGVGELQQSSMLSQSAFSQHLTVLRKQNMIKARKESQQVFYSLSDPRVVQLIQSLQTVFCN</sequence>
<dbReference type="PROSITE" id="PS50987">
    <property type="entry name" value="HTH_ARSR_2"/>
    <property type="match status" value="1"/>
</dbReference>
<dbReference type="Proteomes" id="UP000786185">
    <property type="component" value="Unassembled WGS sequence"/>
</dbReference>
<organism evidence="7 10">
    <name type="scientific">Vibrio anguillarum</name>
    <name type="common">Listonella anguillarum</name>
    <dbReference type="NCBI Taxonomy" id="55601"/>
    <lineage>
        <taxon>Bacteria</taxon>
        <taxon>Pseudomonadati</taxon>
        <taxon>Pseudomonadota</taxon>
        <taxon>Gammaproteobacteria</taxon>
        <taxon>Vibrionales</taxon>
        <taxon>Vibrionaceae</taxon>
        <taxon>Vibrio</taxon>
    </lineage>
</organism>
<dbReference type="EMBL" id="SCLC01000006">
    <property type="protein sequence ID" value="MBF4434988.1"/>
    <property type="molecule type" value="Genomic_DNA"/>
</dbReference>
<dbReference type="GO" id="GO:0003700">
    <property type="term" value="F:DNA-binding transcription factor activity"/>
    <property type="evidence" value="ECO:0007669"/>
    <property type="project" value="InterPro"/>
</dbReference>
<dbReference type="Gene3D" id="1.10.10.10">
    <property type="entry name" value="Winged helix-like DNA-binding domain superfamily/Winged helix DNA-binding domain"/>
    <property type="match status" value="1"/>
</dbReference>
<reference evidence="8 9" key="1">
    <citation type="journal article" date="2021" name="PeerJ">
        <title>Analysis of 44 Vibrio anguillarum genomes reveals high genetic diversity.</title>
        <authorList>
            <person name="Hansen M.J."/>
            <person name="Dalsgaard I."/>
        </authorList>
    </citation>
    <scope>NUCLEOTIDE SEQUENCE</scope>
    <source>
        <strain evidence="6 9">040915-1/1B</strain>
        <strain evidence="5 8">17-16730-2A</strain>
        <strain evidence="7">850617-1/1</strain>
    </source>
</reference>
<dbReference type="PRINTS" id="PR00778">
    <property type="entry name" value="HTHARSR"/>
</dbReference>
<dbReference type="CDD" id="cd00090">
    <property type="entry name" value="HTH_ARSR"/>
    <property type="match status" value="1"/>
</dbReference>
<dbReference type="InterPro" id="IPR036390">
    <property type="entry name" value="WH_DNA-bd_sf"/>
</dbReference>
<dbReference type="InterPro" id="IPR051011">
    <property type="entry name" value="Metal_resp_trans_reg"/>
</dbReference>
<keyword evidence="9" id="KW-1185">Reference proteome</keyword>
<keyword evidence="1" id="KW-0805">Transcription regulation</keyword>
<keyword evidence="3" id="KW-0804">Transcription</keyword>
<accession>A0A241PWJ1</accession>
<evidence type="ECO:0000259" key="4">
    <source>
        <dbReference type="PROSITE" id="PS50987"/>
    </source>
</evidence>
<dbReference type="InterPro" id="IPR011991">
    <property type="entry name" value="ArsR-like_HTH"/>
</dbReference>
<evidence type="ECO:0000313" key="7">
    <source>
        <dbReference type="EMBL" id="MBF4434988.1"/>
    </source>
</evidence>
<gene>
    <name evidence="5" type="ORF">EAY07_02580</name>
    <name evidence="6" type="ORF">EAY46_19115</name>
    <name evidence="7" type="ORF">ERJ77_10730</name>
</gene>
<dbReference type="SMART" id="SM00418">
    <property type="entry name" value="HTH_ARSR"/>
    <property type="match status" value="1"/>
</dbReference>
<evidence type="ECO:0000256" key="1">
    <source>
        <dbReference type="ARBA" id="ARBA00023015"/>
    </source>
</evidence>
<dbReference type="Proteomes" id="UP000726136">
    <property type="component" value="Unassembled WGS sequence"/>
</dbReference>
<name>A0A241PWJ1_VIBAN</name>
<evidence type="ECO:0000256" key="3">
    <source>
        <dbReference type="ARBA" id="ARBA00023163"/>
    </source>
</evidence>
<dbReference type="GeneID" id="83858046"/>
<dbReference type="Proteomes" id="UP000722957">
    <property type="component" value="Unassembled WGS sequence"/>
</dbReference>
<proteinExistence type="predicted"/>
<dbReference type="InterPro" id="IPR001845">
    <property type="entry name" value="HTH_ArsR_DNA-bd_dom"/>
</dbReference>